<dbReference type="GO" id="GO:0070034">
    <property type="term" value="F:telomerase RNA binding"/>
    <property type="evidence" value="ECO:0007669"/>
    <property type="project" value="TreeGrafter"/>
</dbReference>
<evidence type="ECO:0000259" key="1">
    <source>
        <dbReference type="Pfam" id="PF13638"/>
    </source>
</evidence>
<dbReference type="AlphaFoldDB" id="A0A7R8ZAK3"/>
<dbReference type="CDD" id="cd09884">
    <property type="entry name" value="PIN_Smg5-like"/>
    <property type="match status" value="1"/>
</dbReference>
<dbReference type="GO" id="GO:0042162">
    <property type="term" value="F:telomeric DNA binding"/>
    <property type="evidence" value="ECO:0007669"/>
    <property type="project" value="TreeGrafter"/>
</dbReference>
<dbReference type="PANTHER" id="PTHR15696">
    <property type="entry name" value="SMG-7 SUPPRESSOR WITH MORPHOLOGICAL EFFECT ON GENITALIA PROTEIN 7"/>
    <property type="match status" value="1"/>
</dbReference>
<dbReference type="GO" id="GO:0000184">
    <property type="term" value="P:nuclear-transcribed mRNA catabolic process, nonsense-mediated decay"/>
    <property type="evidence" value="ECO:0007669"/>
    <property type="project" value="TreeGrafter"/>
</dbReference>
<dbReference type="InterPro" id="IPR002716">
    <property type="entry name" value="PIN_dom"/>
</dbReference>
<dbReference type="GO" id="GO:0005697">
    <property type="term" value="C:telomerase holoenzyme complex"/>
    <property type="evidence" value="ECO:0007669"/>
    <property type="project" value="TreeGrafter"/>
</dbReference>
<dbReference type="Pfam" id="PF13638">
    <property type="entry name" value="PIN_4"/>
    <property type="match status" value="1"/>
</dbReference>
<protein>
    <recommendedName>
        <fullName evidence="1">PIN domain-containing protein</fullName>
    </recommendedName>
</protein>
<proteinExistence type="predicted"/>
<organism evidence="2">
    <name type="scientific">Timema douglasi</name>
    <name type="common">Walking stick</name>
    <dbReference type="NCBI Taxonomy" id="61478"/>
    <lineage>
        <taxon>Eukaryota</taxon>
        <taxon>Metazoa</taxon>
        <taxon>Ecdysozoa</taxon>
        <taxon>Arthropoda</taxon>
        <taxon>Hexapoda</taxon>
        <taxon>Insecta</taxon>
        <taxon>Pterygota</taxon>
        <taxon>Neoptera</taxon>
        <taxon>Polyneoptera</taxon>
        <taxon>Phasmatodea</taxon>
        <taxon>Timematodea</taxon>
        <taxon>Timematoidea</taxon>
        <taxon>Timematidae</taxon>
        <taxon>Timema</taxon>
    </lineage>
</organism>
<reference evidence="2" key="1">
    <citation type="submission" date="2020-11" db="EMBL/GenBank/DDBJ databases">
        <authorList>
            <person name="Tran Van P."/>
        </authorList>
    </citation>
    <scope>NUCLEOTIDE SEQUENCE</scope>
</reference>
<dbReference type="FunFam" id="3.40.50.1010:FF:000033">
    <property type="entry name" value="Blast:Protein SMG5"/>
    <property type="match status" value="1"/>
</dbReference>
<feature type="domain" description="PIN" evidence="1">
    <location>
        <begin position="168"/>
        <end position="276"/>
    </location>
</feature>
<sequence>MHISYKRSVVYPVIKHVPHGIRVARANRSPKAVVLLFSRSLFVGGCAPIVGQGTYDQRMRSGVIVFNWCGVSGTQARITTGELTRANGAERRHVGDLWRRATRADTPVGWLVAALESLINMMPDADAAGQRRGQLMHHMGQLWLRAEVRDLESRVRRRGAAFSPYLAVDGDALIYHIHLVKQLVGARKFIVLIPSVVVSALDKLKREVSRAREAIRWLESQFQRGNRFLRAQRNHEQLPLPLIKYPKKKDREAWLFFQVLECCHYFSQQTGVHEIQPDISVVTLLTGHKDEHNKMDFSPVGVAKSAVHLTEIRTSISPSSVVELNTTSALANYATEAEHCWLSPSEFQGAAQFVACFGLIFSLAYVVSRLDLYVGLVQADIHNARHTLVATLPVAAQRFATTGDAALKDASLDISNCACASSRRTDRSIIIMASHSHAARSRTIYACYVI</sequence>
<name>A0A7R8ZAK3_TIMDO</name>
<evidence type="ECO:0000313" key="2">
    <source>
        <dbReference type="EMBL" id="CAD7198253.1"/>
    </source>
</evidence>
<dbReference type="EMBL" id="OA566081">
    <property type="protein sequence ID" value="CAD7198253.1"/>
    <property type="molecule type" value="Genomic_DNA"/>
</dbReference>
<dbReference type="Gene3D" id="3.40.50.1010">
    <property type="entry name" value="5'-nuclease"/>
    <property type="match status" value="1"/>
</dbReference>
<accession>A0A7R8ZAK3</accession>
<gene>
    <name evidence="2" type="ORF">TDIB3V08_LOCUS4536</name>
</gene>
<dbReference type="PANTHER" id="PTHR15696:SF7">
    <property type="entry name" value="NONSENSE-MEDIATED MRNA DECAY FACTOR"/>
    <property type="match status" value="1"/>
</dbReference>
<dbReference type="InterPro" id="IPR045153">
    <property type="entry name" value="Est1/Ebs1-like"/>
</dbReference>